<protein>
    <submittedName>
        <fullName evidence="1">Uncharacterized protein</fullName>
    </submittedName>
</protein>
<gene>
    <name evidence="1" type="ORF">L6452_41604</name>
</gene>
<comment type="caution">
    <text evidence="1">The sequence shown here is derived from an EMBL/GenBank/DDBJ whole genome shotgun (WGS) entry which is preliminary data.</text>
</comment>
<dbReference type="Proteomes" id="UP001055879">
    <property type="component" value="Linkage Group LG16"/>
</dbReference>
<accession>A0ACB8XP82</accession>
<sequence>MHAQGYFTGMKRLRDDVYSNNSQFKRPFVSPRGEPYGQSHVPGDGVGEVAGGTGGGGGGGVVGGGGGGGGGAAGGGSSAQKLTTNDALTYLKEVKDMFHDQREKYDMFLDVMKDFKAQRIDTTGVIARVKELFKGHNNLIFGFNTFLPKGYEITVIDDEEPPPKRTVEFEEAISFVNKIKKRFQNDDHVYKSFLDILNMYRKEHKGINEVYHEVAALFDDQPDLLDEFTRFLPDASAAATAHHASLGRHNYHRYDERSSAMATLKQPQMDKHRGRRDRIIASHPERDLSVERRDIDEDDKTMKLHKEQRKRSEKESRDRRNSDQDYKETDLDANRDMHRIEKRKSACKVEDFGVHSGVAPYGDKDALKSMYSQEFTFCEKVKDRLRNHDDYQAFLKCLHIYSTAIITRKELQSLVSDLLGKHPDLMEGFSAFLERCENIDGFLAGVMEKKSSWNEGHVSKSTRNEDKEREHRREIDAAKEDRYKEKYWAKSIQELDLSDCQRCTPSYRLLPDDYPIPSVSQRSELGTQVLNDLWVSVTSGSEDYSFKHMRRNQYEESLFRCEDDRFELDMLLESVSSTAKRVEELLNGVNNKTINLETPFRIEDHFTVLNLRCMERLYGDHGLDVMETLRRNPSSALPVMLTRLKQKQEEWTKCRTDLNKVWAEIYAKNHYKSLDHRSFYFKQHDSKNLSTKSLVAEIREMKGKSQKDDDVLNSIAAGNRHSITPNLEFEYTDNDIHEDAFKLIRYSCEEICTGKEQLNKVLSLWTTFLEPMLGVQSWPINSGRSEDAGVPMRSCTKNVGTSARENDGSPGADGGTINPKQSKPACNGDDCTSPDRVHSRKHILVNGDTSAKEDGYRAEKEGKNMGIKDGVSDYKRSATVTRITDSGPATGLGTDIIPCRTGMEFSGRDTTSRPGNVTENGHEAKSNMDEIPVSQQGDIKRSVTVANGTFAEVAKVKRYNENSAEPSKAEKEEGELSPNGDFDDINFSTYGDNGSHAKTKHIVENPHYRSGGQEVRQDVGGEIEADADDEDSENVSEAGDDASGSESAADECSREEREEDGDRDDLDGRAESEGEAEGIEDANFVSGGGMYLPPSEHFLRTAKPLAKCVASSSCGGGKKDHRVFYGNDAFYTLFRLHQVLYDRLLSAKLNSISGEARRKTAKDTCPPDLYSTFMTSLYNLLDGVADNARFEDDCRAIFGNQSYVLFTLDKLIYKLVKQLQNVVGDEMDGKLLQLYEYERSRKPEKFVDSVYYENAHVVLHDENIYRFQCSSGPSRLTIQLMDDGIEKPEVVAVSVDPNFAAYLEKDFLSVVTAKKESGIMMQRSKCKYSGLDEGSAQSLTMEGAHVVNGLEYKMSCSSSKISYILSSLDSETLVKNLSCLN</sequence>
<proteinExistence type="predicted"/>
<keyword evidence="2" id="KW-1185">Reference proteome</keyword>
<reference evidence="1 2" key="2">
    <citation type="journal article" date="2022" name="Mol. Ecol. Resour.">
        <title>The genomes of chicory, endive, great burdock and yacon provide insights into Asteraceae paleo-polyploidization history and plant inulin production.</title>
        <authorList>
            <person name="Fan W."/>
            <person name="Wang S."/>
            <person name="Wang H."/>
            <person name="Wang A."/>
            <person name="Jiang F."/>
            <person name="Liu H."/>
            <person name="Zhao H."/>
            <person name="Xu D."/>
            <person name="Zhang Y."/>
        </authorList>
    </citation>
    <scope>NUCLEOTIDE SEQUENCE [LARGE SCALE GENOMIC DNA]</scope>
    <source>
        <strain evidence="2">cv. Niubang</strain>
    </source>
</reference>
<evidence type="ECO:0000313" key="2">
    <source>
        <dbReference type="Proteomes" id="UP001055879"/>
    </source>
</evidence>
<organism evidence="1 2">
    <name type="scientific">Arctium lappa</name>
    <name type="common">Greater burdock</name>
    <name type="synonym">Lappa major</name>
    <dbReference type="NCBI Taxonomy" id="4217"/>
    <lineage>
        <taxon>Eukaryota</taxon>
        <taxon>Viridiplantae</taxon>
        <taxon>Streptophyta</taxon>
        <taxon>Embryophyta</taxon>
        <taxon>Tracheophyta</taxon>
        <taxon>Spermatophyta</taxon>
        <taxon>Magnoliopsida</taxon>
        <taxon>eudicotyledons</taxon>
        <taxon>Gunneridae</taxon>
        <taxon>Pentapetalae</taxon>
        <taxon>asterids</taxon>
        <taxon>campanulids</taxon>
        <taxon>Asterales</taxon>
        <taxon>Asteraceae</taxon>
        <taxon>Carduoideae</taxon>
        <taxon>Cardueae</taxon>
        <taxon>Arctiinae</taxon>
        <taxon>Arctium</taxon>
    </lineage>
</organism>
<name>A0ACB8XP82_ARCLA</name>
<evidence type="ECO:0000313" key="1">
    <source>
        <dbReference type="EMBL" id="KAI3670027.1"/>
    </source>
</evidence>
<reference evidence="2" key="1">
    <citation type="journal article" date="2022" name="Mol. Ecol. Resour.">
        <title>The genomes of chicory, endive, great burdock and yacon provide insights into Asteraceae palaeo-polyploidization history and plant inulin production.</title>
        <authorList>
            <person name="Fan W."/>
            <person name="Wang S."/>
            <person name="Wang H."/>
            <person name="Wang A."/>
            <person name="Jiang F."/>
            <person name="Liu H."/>
            <person name="Zhao H."/>
            <person name="Xu D."/>
            <person name="Zhang Y."/>
        </authorList>
    </citation>
    <scope>NUCLEOTIDE SEQUENCE [LARGE SCALE GENOMIC DNA]</scope>
    <source>
        <strain evidence="2">cv. Niubang</strain>
    </source>
</reference>
<dbReference type="EMBL" id="CM042062">
    <property type="protein sequence ID" value="KAI3670027.1"/>
    <property type="molecule type" value="Genomic_DNA"/>
</dbReference>